<evidence type="ECO:0008006" key="3">
    <source>
        <dbReference type="Google" id="ProtNLM"/>
    </source>
</evidence>
<dbReference type="PROSITE" id="PS51257">
    <property type="entry name" value="PROKAR_LIPOPROTEIN"/>
    <property type="match status" value="1"/>
</dbReference>
<evidence type="ECO:0000313" key="2">
    <source>
        <dbReference type="Proteomes" id="UP001500433"/>
    </source>
</evidence>
<name>A0ABP9F0D7_9FLAO</name>
<sequence>MKKIIFYLTILGLTFTGCNPLDDIYNDIDAQPNPVVGAVDYIFTSEDYAEYETELNEEEYFESQDQADLIIPGFLAERYPVWGEGSLVNVGYNLFDETALEVMSTTETLSSLSEVDNYLGTEYETAENGTFLELTYNAEILSYTLSDDDFETIGNALSSSYPDPAESAARFGNFDRRSDRDGYWSDNMILEGFQVLLGDEYNLGQVVAITFAIFDGGTNFSESFTVQYNGYGFTKLDVEASGTTATEYTLTGTDYDDIVAALSATYPDPAENLGRFGSFDVRSTSSNYWSDEMLLEALNIILPVAMEGDVYAVSYAIYNGSVGTETKTLLYSSGAYIPNATIVEVTAVLAKNNSDWEFPYVFTRADYDTFGFRFPNFSSSNVYILDIFLENLFPYAQAGDVAMVQYDFFSGSTNTKYGHSIFDGDNWNLTPDVIATAFQYGFEDGAWVPDNTINYTLTGSDITLISEAFIDIYPGPADNVGFFGSFDRRSGSSNYWNDDMLLEAFNVLLNTRDSGAAEGQKYALTFVVYTGSTGNESKSVIKTGGEWVYNE</sequence>
<evidence type="ECO:0000313" key="1">
    <source>
        <dbReference type="EMBL" id="GAA4889880.1"/>
    </source>
</evidence>
<reference evidence="2" key="1">
    <citation type="journal article" date="2019" name="Int. J. Syst. Evol. Microbiol.">
        <title>The Global Catalogue of Microorganisms (GCM) 10K type strain sequencing project: providing services to taxonomists for standard genome sequencing and annotation.</title>
        <authorList>
            <consortium name="The Broad Institute Genomics Platform"/>
            <consortium name="The Broad Institute Genome Sequencing Center for Infectious Disease"/>
            <person name="Wu L."/>
            <person name="Ma J."/>
        </authorList>
    </citation>
    <scope>NUCLEOTIDE SEQUENCE [LARGE SCALE GENOMIC DNA]</scope>
    <source>
        <strain evidence="2">JCM 18274</strain>
    </source>
</reference>
<keyword evidence="2" id="KW-1185">Reference proteome</keyword>
<comment type="caution">
    <text evidence="1">The sequence shown here is derived from an EMBL/GenBank/DDBJ whole genome shotgun (WGS) entry which is preliminary data.</text>
</comment>
<accession>A0ABP9F0D7</accession>
<gene>
    <name evidence="1" type="ORF">GCM10023311_12480</name>
</gene>
<protein>
    <recommendedName>
        <fullName evidence="3">DUF5017 domain-containing protein</fullName>
    </recommendedName>
</protein>
<dbReference type="RefSeq" id="WP_345273188.1">
    <property type="nucleotide sequence ID" value="NZ_BAABJH010000001.1"/>
</dbReference>
<dbReference type="EMBL" id="BAABJH010000001">
    <property type="protein sequence ID" value="GAA4889880.1"/>
    <property type="molecule type" value="Genomic_DNA"/>
</dbReference>
<organism evidence="1 2">
    <name type="scientific">Flaviramulus aquimarinus</name>
    <dbReference type="NCBI Taxonomy" id="1170456"/>
    <lineage>
        <taxon>Bacteria</taxon>
        <taxon>Pseudomonadati</taxon>
        <taxon>Bacteroidota</taxon>
        <taxon>Flavobacteriia</taxon>
        <taxon>Flavobacteriales</taxon>
        <taxon>Flavobacteriaceae</taxon>
        <taxon>Flaviramulus</taxon>
    </lineage>
</organism>
<dbReference type="Proteomes" id="UP001500433">
    <property type="component" value="Unassembled WGS sequence"/>
</dbReference>
<proteinExistence type="predicted"/>